<dbReference type="PROSITE" id="PS50157">
    <property type="entry name" value="ZINC_FINGER_C2H2_2"/>
    <property type="match status" value="4"/>
</dbReference>
<evidence type="ECO:0000256" key="2">
    <source>
        <dbReference type="ARBA" id="ARBA00006991"/>
    </source>
</evidence>
<feature type="compositionally biased region" description="Polar residues" evidence="11">
    <location>
        <begin position="744"/>
        <end position="779"/>
    </location>
</feature>
<dbReference type="InterPro" id="IPR001214">
    <property type="entry name" value="SET_dom"/>
</dbReference>
<dbReference type="GO" id="GO:0045165">
    <property type="term" value="P:cell fate commitment"/>
    <property type="evidence" value="ECO:0007669"/>
    <property type="project" value="TreeGrafter"/>
</dbReference>
<keyword evidence="14" id="KW-1185">Reference proteome</keyword>
<evidence type="ECO:0000259" key="12">
    <source>
        <dbReference type="PROSITE" id="PS50157"/>
    </source>
</evidence>
<dbReference type="GO" id="GO:0005737">
    <property type="term" value="C:cytoplasm"/>
    <property type="evidence" value="ECO:0007669"/>
    <property type="project" value="TreeGrafter"/>
</dbReference>
<proteinExistence type="inferred from homology"/>
<feature type="domain" description="C2H2-type" evidence="12">
    <location>
        <begin position="614"/>
        <end position="641"/>
    </location>
</feature>
<feature type="compositionally biased region" description="Low complexity" evidence="11">
    <location>
        <begin position="1"/>
        <end position="10"/>
    </location>
</feature>
<dbReference type="InterPro" id="IPR046341">
    <property type="entry name" value="SET_dom_sf"/>
</dbReference>
<dbReference type="OrthoDB" id="7327383at2759"/>
<evidence type="ECO:0000256" key="8">
    <source>
        <dbReference type="ARBA" id="ARBA00023163"/>
    </source>
</evidence>
<dbReference type="SMART" id="SM00317">
    <property type="entry name" value="SET"/>
    <property type="match status" value="1"/>
</dbReference>
<comment type="similarity">
    <text evidence="2">Belongs to the krueppel C2H2-type zinc-finger protein family.</text>
</comment>
<evidence type="ECO:0000259" key="13">
    <source>
        <dbReference type="PROSITE" id="PS50280"/>
    </source>
</evidence>
<dbReference type="CDD" id="cd19187">
    <property type="entry name" value="PR-SET_PRDM1"/>
    <property type="match status" value="1"/>
</dbReference>
<dbReference type="FunFam" id="3.30.160.60:FF:000761">
    <property type="entry name" value="Zinc finger protein 449"/>
    <property type="match status" value="1"/>
</dbReference>
<dbReference type="FunFam" id="3.30.160.60:FF:000262">
    <property type="entry name" value="PR domain zinc finger protein 1"/>
    <property type="match status" value="1"/>
</dbReference>
<feature type="region of interest" description="Disordered" evidence="11">
    <location>
        <begin position="741"/>
        <end position="833"/>
    </location>
</feature>
<feature type="domain" description="C2H2-type" evidence="12">
    <location>
        <begin position="642"/>
        <end position="669"/>
    </location>
</feature>
<evidence type="ECO:0000256" key="4">
    <source>
        <dbReference type="ARBA" id="ARBA00022737"/>
    </source>
</evidence>
<comment type="subcellular location">
    <subcellularLocation>
        <location evidence="1">Nucleus</location>
    </subcellularLocation>
</comment>
<keyword evidence="3" id="KW-0479">Metal-binding</keyword>
<keyword evidence="4" id="KW-0677">Repeat</keyword>
<gene>
    <name evidence="16" type="primary">LOC111103835</name>
    <name evidence="15" type="synonym">LOC111103696</name>
</gene>
<feature type="region of interest" description="Disordered" evidence="11">
    <location>
        <begin position="1"/>
        <end position="35"/>
    </location>
</feature>
<dbReference type="Gene3D" id="3.30.160.60">
    <property type="entry name" value="Classic Zinc Finger"/>
    <property type="match status" value="5"/>
</dbReference>
<dbReference type="PANTHER" id="PTHR16515">
    <property type="entry name" value="PR DOMAIN ZINC FINGER PROTEIN"/>
    <property type="match status" value="1"/>
</dbReference>
<keyword evidence="5 10" id="KW-0863">Zinc-finger</keyword>
<dbReference type="GO" id="GO:0005634">
    <property type="term" value="C:nucleus"/>
    <property type="evidence" value="ECO:0007669"/>
    <property type="project" value="UniProtKB-SubCell"/>
</dbReference>
<feature type="region of interest" description="Disordered" evidence="11">
    <location>
        <begin position="370"/>
        <end position="418"/>
    </location>
</feature>
<dbReference type="Pfam" id="PF00096">
    <property type="entry name" value="zf-C2H2"/>
    <property type="match status" value="4"/>
</dbReference>
<dbReference type="Pfam" id="PF21549">
    <property type="entry name" value="PRDM2_PR"/>
    <property type="match status" value="1"/>
</dbReference>
<dbReference type="GeneID" id="111103835"/>
<dbReference type="GO" id="GO:0008270">
    <property type="term" value="F:zinc ion binding"/>
    <property type="evidence" value="ECO:0007669"/>
    <property type="project" value="UniProtKB-KW"/>
</dbReference>
<evidence type="ECO:0000256" key="7">
    <source>
        <dbReference type="ARBA" id="ARBA00023015"/>
    </source>
</evidence>
<dbReference type="KEGG" id="cvn:111103835"/>
<feature type="region of interest" description="Disordered" evidence="11">
    <location>
        <begin position="252"/>
        <end position="317"/>
    </location>
</feature>
<dbReference type="FunFam" id="3.30.160.60:FF:000833">
    <property type="entry name" value="PR domain zinc finger protein"/>
    <property type="match status" value="1"/>
</dbReference>
<dbReference type="InterPro" id="IPR016608">
    <property type="entry name" value="PRDM1"/>
</dbReference>
<evidence type="ECO:0000313" key="16">
    <source>
        <dbReference type="RefSeq" id="XP_022293081.1"/>
    </source>
</evidence>
<dbReference type="InterPro" id="IPR036236">
    <property type="entry name" value="Znf_C2H2_sf"/>
</dbReference>
<feature type="compositionally biased region" description="Pro residues" evidence="11">
    <location>
        <begin position="814"/>
        <end position="827"/>
    </location>
</feature>
<dbReference type="InterPro" id="IPR013087">
    <property type="entry name" value="Znf_C2H2_type"/>
</dbReference>
<dbReference type="AlphaFoldDB" id="A0A8B8APW2"/>
<keyword evidence="9" id="KW-0539">Nucleus</keyword>
<dbReference type="InterPro" id="IPR050331">
    <property type="entry name" value="Zinc_finger"/>
</dbReference>
<dbReference type="KEGG" id="cvn:111103696"/>
<dbReference type="FunFam" id="3.30.160.60:FF:000211">
    <property type="entry name" value="PR domain zinc finger protein 1"/>
    <property type="match status" value="1"/>
</dbReference>
<dbReference type="PROSITE" id="PS50280">
    <property type="entry name" value="SET"/>
    <property type="match status" value="1"/>
</dbReference>
<protein>
    <submittedName>
        <fullName evidence="15 16">PR domain zinc finger protein 1-like isoform X1</fullName>
    </submittedName>
</protein>
<organism evidence="14 16">
    <name type="scientific">Crassostrea virginica</name>
    <name type="common">Eastern oyster</name>
    <dbReference type="NCBI Taxonomy" id="6565"/>
    <lineage>
        <taxon>Eukaryota</taxon>
        <taxon>Metazoa</taxon>
        <taxon>Spiralia</taxon>
        <taxon>Lophotrochozoa</taxon>
        <taxon>Mollusca</taxon>
        <taxon>Bivalvia</taxon>
        <taxon>Autobranchia</taxon>
        <taxon>Pteriomorphia</taxon>
        <taxon>Ostreida</taxon>
        <taxon>Ostreoidea</taxon>
        <taxon>Ostreidae</taxon>
        <taxon>Crassostrea</taxon>
    </lineage>
</organism>
<dbReference type="SUPFAM" id="SSF57667">
    <property type="entry name" value="beta-beta-alpha zinc fingers"/>
    <property type="match status" value="3"/>
</dbReference>
<dbReference type="FunFam" id="3.30.160.60:FF:000100">
    <property type="entry name" value="Zinc finger 45-like"/>
    <property type="match status" value="1"/>
</dbReference>
<accession>A0A8B8APW2</accession>
<evidence type="ECO:0000256" key="5">
    <source>
        <dbReference type="ARBA" id="ARBA00022771"/>
    </source>
</evidence>
<evidence type="ECO:0000313" key="14">
    <source>
        <dbReference type="Proteomes" id="UP000694844"/>
    </source>
</evidence>
<evidence type="ECO:0000256" key="3">
    <source>
        <dbReference type="ARBA" id="ARBA00022723"/>
    </source>
</evidence>
<feature type="domain" description="C2H2-type" evidence="12">
    <location>
        <begin position="586"/>
        <end position="613"/>
    </location>
</feature>
<keyword evidence="7" id="KW-0805">Transcription regulation</keyword>
<dbReference type="RefSeq" id="XP_022293081.1">
    <property type="nucleotide sequence ID" value="XM_022437373.1"/>
</dbReference>
<evidence type="ECO:0000313" key="15">
    <source>
        <dbReference type="RefSeq" id="XP_022292838.1"/>
    </source>
</evidence>
<dbReference type="Proteomes" id="UP000694844">
    <property type="component" value="Chromosome 7"/>
</dbReference>
<dbReference type="PIRSF" id="PIRSF013212">
    <property type="entry name" value="PRDM1"/>
    <property type="match status" value="1"/>
</dbReference>
<feature type="domain" description="C2H2-type" evidence="12">
    <location>
        <begin position="558"/>
        <end position="585"/>
    </location>
</feature>
<feature type="compositionally biased region" description="Basic and acidic residues" evidence="11">
    <location>
        <begin position="277"/>
        <end position="303"/>
    </location>
</feature>
<dbReference type="PROSITE" id="PS00028">
    <property type="entry name" value="ZINC_FINGER_C2H2_1"/>
    <property type="match status" value="4"/>
</dbReference>
<dbReference type="GO" id="GO:0001227">
    <property type="term" value="F:DNA-binding transcription repressor activity, RNA polymerase II-specific"/>
    <property type="evidence" value="ECO:0007669"/>
    <property type="project" value="InterPro"/>
</dbReference>
<sequence>MPDATATSDVDVTDISDTESDKSHDSDFSQTDDTDLEECWESSNLKEDEFEEFCVYIVHDRACDRVCPNRAQASLPRNLTLKPSQNQVNNGLGVWSLDYIPRGTRFGPLVGEVFSREPYSRKESDRISLWKVFKNNNVYQFLDNSDVTHSNWMHYTNFAYTATQQNLIACQIDFNIYFYTTKPIPPNTELMVWYCKEYADRLNCPLTGEEMLQNWRRQYIERQISIPKPLLPFPICHNAFKPELEDSKFCPEKLPKESKSESSDSSRDDGLSAIDYSLHKRDGSPTSDDMDRSREDRNKRESMDIIPSPTKSPPLGFLRDRLSPMSAFQATTMSSVFHPKPAHSTPKKASTGTVFDNLLMKKMKETGEDVPDKMLKGDMSPLDFKPPHEIKSQISPAHEPKIKNEESSPKDLKDRASIPDQFNPFNPLFYRFMQPNPMMDKNTMPIHPYMGRPEENKFMSKMPPHSGPPLYFPAPSMPYLPAMYPFGPYPGMPWQMFPPPFQQVGNQQAPMPFPPRPMMPQPENVLNLTTKPRMDGPHGRGHRSLPYPLRKKDGKMHYECNVCYKSFGQLSNLKVHLRTHTGERPFVCQTCGKGFTQLAHLQKHHLVHTGEKPHECTVCGKRFSSTSNLKTHMRLHSGEKPFHCKLCPAKFTQFVHLKLHKRLHTNERPYECPQCNRKYISASGLKTHWKTGNCIPAGLNIDYNTLLENTHHEVISQDRQDGYNENMEGEKFEKYDQELDEELSNQSHLDSLNNNMDSPSAIGSINHLRLNSCSTSMNGSDEEGEKNPPSPAFSDPENSSTSVFEKPMEYTMSPSPPRLSSPPPISNPEPVSA</sequence>
<evidence type="ECO:0000256" key="9">
    <source>
        <dbReference type="ARBA" id="ARBA00023242"/>
    </source>
</evidence>
<name>A0A8B8APW2_CRAVI</name>
<dbReference type="PANTHER" id="PTHR16515:SF59">
    <property type="entry name" value="PR DOMAIN ZINC FINGER PROTEIN 1"/>
    <property type="match status" value="1"/>
</dbReference>
<evidence type="ECO:0000256" key="10">
    <source>
        <dbReference type="PROSITE-ProRule" id="PRU00042"/>
    </source>
</evidence>
<feature type="compositionally biased region" description="Basic and acidic residues" evidence="11">
    <location>
        <begin position="252"/>
        <end position="270"/>
    </location>
</feature>
<dbReference type="RefSeq" id="XP_022292838.1">
    <property type="nucleotide sequence ID" value="XM_022437130.1"/>
</dbReference>
<keyword evidence="8" id="KW-0804">Transcription</keyword>
<dbReference type="SUPFAM" id="SSF82199">
    <property type="entry name" value="SET domain"/>
    <property type="match status" value="1"/>
</dbReference>
<keyword evidence="6" id="KW-0862">Zinc</keyword>
<evidence type="ECO:0000256" key="6">
    <source>
        <dbReference type="ARBA" id="ARBA00022833"/>
    </source>
</evidence>
<reference evidence="15 16" key="1">
    <citation type="submission" date="2025-04" db="UniProtKB">
        <authorList>
            <consortium name="RefSeq"/>
        </authorList>
    </citation>
    <scope>IDENTIFICATION</scope>
    <source>
        <tissue evidence="15 16">Whole sample</tissue>
    </source>
</reference>
<dbReference type="Gene3D" id="2.170.270.10">
    <property type="entry name" value="SET domain"/>
    <property type="match status" value="1"/>
</dbReference>
<feature type="compositionally biased region" description="Basic and acidic residues" evidence="11">
    <location>
        <begin position="398"/>
        <end position="417"/>
    </location>
</feature>
<evidence type="ECO:0000256" key="1">
    <source>
        <dbReference type="ARBA" id="ARBA00004123"/>
    </source>
</evidence>
<dbReference type="SMART" id="SM00355">
    <property type="entry name" value="ZnF_C2H2"/>
    <property type="match status" value="5"/>
</dbReference>
<dbReference type="GO" id="GO:0000978">
    <property type="term" value="F:RNA polymerase II cis-regulatory region sequence-specific DNA binding"/>
    <property type="evidence" value="ECO:0007669"/>
    <property type="project" value="TreeGrafter"/>
</dbReference>
<dbReference type="InterPro" id="IPR044413">
    <property type="entry name" value="PRDM1_PR-SET"/>
</dbReference>
<evidence type="ECO:0000256" key="11">
    <source>
        <dbReference type="SAM" id="MobiDB-lite"/>
    </source>
</evidence>
<feature type="domain" description="SET" evidence="13">
    <location>
        <begin position="77"/>
        <end position="195"/>
    </location>
</feature>